<gene>
    <name evidence="3" type="ORF">SAMN04515678_102431</name>
</gene>
<dbReference type="PANTHER" id="PTHR43709:SF3">
    <property type="entry name" value="ISOMERASE YBHH-RELATED"/>
    <property type="match status" value="1"/>
</dbReference>
<dbReference type="EMBL" id="FOMS01000002">
    <property type="protein sequence ID" value="SFD72216.1"/>
    <property type="molecule type" value="Genomic_DNA"/>
</dbReference>
<proteinExistence type="inferred from homology"/>
<dbReference type="SUPFAM" id="SSF54506">
    <property type="entry name" value="Diaminopimelate epimerase-like"/>
    <property type="match status" value="2"/>
</dbReference>
<dbReference type="InterPro" id="IPR047687">
    <property type="entry name" value="OMA_tautomer-like"/>
</dbReference>
<dbReference type="GO" id="GO:0016853">
    <property type="term" value="F:isomerase activity"/>
    <property type="evidence" value="ECO:0007669"/>
    <property type="project" value="UniProtKB-KW"/>
</dbReference>
<dbReference type="Pfam" id="PF04303">
    <property type="entry name" value="PrpF"/>
    <property type="match status" value="1"/>
</dbReference>
<evidence type="ECO:0000313" key="4">
    <source>
        <dbReference type="Proteomes" id="UP000325289"/>
    </source>
</evidence>
<dbReference type="NCBIfam" id="NF033377">
    <property type="entry name" value="OMA_tautomer"/>
    <property type="match status" value="1"/>
</dbReference>
<dbReference type="Gene3D" id="3.10.310.10">
    <property type="entry name" value="Diaminopimelate Epimerase, Chain A, domain 1"/>
    <property type="match status" value="2"/>
</dbReference>
<comment type="similarity">
    <text evidence="1">Belongs to the PrpF family.</text>
</comment>
<name>A0A1I1UN47_9RHOB</name>
<dbReference type="OrthoDB" id="9779763at2"/>
<evidence type="ECO:0000256" key="2">
    <source>
        <dbReference type="ARBA" id="ARBA00023235"/>
    </source>
</evidence>
<dbReference type="RefSeq" id="WP_149754797.1">
    <property type="nucleotide sequence ID" value="NZ_FOMS01000002.1"/>
</dbReference>
<keyword evidence="4" id="KW-1185">Reference proteome</keyword>
<dbReference type="Proteomes" id="UP000325289">
    <property type="component" value="Unassembled WGS sequence"/>
</dbReference>
<dbReference type="PANTHER" id="PTHR43709">
    <property type="entry name" value="ACONITATE ISOMERASE-RELATED"/>
    <property type="match status" value="1"/>
</dbReference>
<reference evidence="3 4" key="1">
    <citation type="submission" date="2016-10" db="EMBL/GenBank/DDBJ databases">
        <authorList>
            <person name="Varghese N."/>
            <person name="Submissions S."/>
        </authorList>
    </citation>
    <scope>NUCLEOTIDE SEQUENCE [LARGE SCALE GENOMIC DNA]</scope>
    <source>
        <strain evidence="4">YIM D21,KCTC 23444,ACCC 10710</strain>
    </source>
</reference>
<keyword evidence="2" id="KW-0413">Isomerase</keyword>
<evidence type="ECO:0000313" key="3">
    <source>
        <dbReference type="EMBL" id="SFD72216.1"/>
    </source>
</evidence>
<accession>A0A1I1UN47</accession>
<evidence type="ECO:0000256" key="1">
    <source>
        <dbReference type="ARBA" id="ARBA00007673"/>
    </source>
</evidence>
<dbReference type="InterPro" id="IPR007400">
    <property type="entry name" value="PrpF-like"/>
</dbReference>
<sequence length="347" mass="36112">MSEGVRVMWMRGGTSKGGYFVERDLPPDRDAFLLRVMGSPDPRQIDGMGGGDPLTSKVAVVRRSARPGIDVDYLFLQVHVEEAIVSDAQNCGNILAGVGAFAIERGLVPAQDGTTPVRIFMQNTGQVAEAAIQTPGGRVRYDGPARIDGVPGTAAPVPLTFEDTAGSTCGALLPTGRAVDEIDGVACTLIDNGMPCVVIRADALGLAGNEDPAALEADRALRARLEAIRLQAGPLMRLGDVSAMSVPKMKMVAPPRAGGALSTRTFIPHRCHRAIGVLGAVSVATAALLPAGPAAEVAALPEGDDKALSIEHPTGEMTILATRAGGTFTRAAILRTARKLMDGHIFP</sequence>
<protein>
    <submittedName>
        <fullName evidence="3">4-oxalomesaconate tautomerase</fullName>
    </submittedName>
</protein>
<dbReference type="AlphaFoldDB" id="A0A1I1UN47"/>
<organism evidence="3 4">
    <name type="scientific">Roseivivax sediminis</name>
    <dbReference type="NCBI Taxonomy" id="936889"/>
    <lineage>
        <taxon>Bacteria</taxon>
        <taxon>Pseudomonadati</taxon>
        <taxon>Pseudomonadota</taxon>
        <taxon>Alphaproteobacteria</taxon>
        <taxon>Rhodobacterales</taxon>
        <taxon>Roseobacteraceae</taxon>
        <taxon>Roseivivax</taxon>
    </lineage>
</organism>